<feature type="region of interest" description="Disordered" evidence="7">
    <location>
        <begin position="885"/>
        <end position="950"/>
    </location>
</feature>
<dbReference type="CDD" id="cd00067">
    <property type="entry name" value="GAL4"/>
    <property type="match status" value="1"/>
</dbReference>
<dbReference type="GO" id="GO:0008270">
    <property type="term" value="F:zinc ion binding"/>
    <property type="evidence" value="ECO:0007669"/>
    <property type="project" value="InterPro"/>
</dbReference>
<dbReference type="PROSITE" id="PS50048">
    <property type="entry name" value="ZN2_CY6_FUNGAL_2"/>
    <property type="match status" value="1"/>
</dbReference>
<evidence type="ECO:0000256" key="2">
    <source>
        <dbReference type="ARBA" id="ARBA00023015"/>
    </source>
</evidence>
<evidence type="ECO:0000256" key="3">
    <source>
        <dbReference type="ARBA" id="ARBA00023125"/>
    </source>
</evidence>
<feature type="compositionally biased region" description="Low complexity" evidence="7">
    <location>
        <begin position="151"/>
        <end position="162"/>
    </location>
</feature>
<comment type="caution">
    <text evidence="9">The sequence shown here is derived from an EMBL/GenBank/DDBJ whole genome shotgun (WGS) entry which is preliminary data.</text>
</comment>
<feature type="compositionally biased region" description="Pro residues" evidence="7">
    <location>
        <begin position="1016"/>
        <end position="1025"/>
    </location>
</feature>
<evidence type="ECO:0000256" key="4">
    <source>
        <dbReference type="ARBA" id="ARBA00023163"/>
    </source>
</evidence>
<dbReference type="PANTHER" id="PTHR31668">
    <property type="entry name" value="GLUCOSE TRANSPORT TRANSCRIPTION REGULATOR RGT1-RELATED-RELATED"/>
    <property type="match status" value="1"/>
</dbReference>
<feature type="compositionally biased region" description="Low complexity" evidence="7">
    <location>
        <begin position="130"/>
        <end position="144"/>
    </location>
</feature>
<sequence>MDVTKPDPDAEGVVMQQSYPSPMVDSADAQYYQLANHREHDAQMAAHQGGQDVPGGLPNLSAHQEHQEHHDHQDHHDLHELQELQEPATPQQHDSRAQVSADELQLAAQLTQGLTQGMNQMMAPADMAAVEGQVQEQQPLPQQLGEDHQQHQQQPEVQPQSVPNLQEQLEASLQNHERELQNQNHNLQNQNHEHELQDHNHELQGHEHELQAHNHELQNHDLQVQNVMPHHEQAQTQHHFPQNPPPPPHLPAHLSMDHMPNVHPTYQMPDNTPPRKRSKVSRACDECRRKKIKCDAQSEASEQACSNCRRSSAQCLFSRVPQKRGPSKGYIKELADRINSIEGKLNSNVTADGSEDTARRSSSEAFASPVLGDDSRKRPFSSISADPYAAAGSPNRIPSTYGTEHRPILPYVHPDFRPPNPASANDLALKTMPPLPTFPVGNELGLQSHATDGLMDSISPSGTGGPIHPPDQQQQQLPEIDDGAFDKYLEAIHPTFPVLASTKARVQSLVWQASFALQNAFHQAFFAMIRPFSPEAPAGDMMIASRLLSAELAQGGRSPPEDLLTLQGLIMLIIASDCQGVSGGVTRWKNGVLGQAVGLGWAMGLHTRRVSDELELEGLDPNSDDNVALRAWWVLVMLDRWEAVGKGRPTFMPNDTVAVLPGLRFVVGEVVWDLIRLSHVLGFLNPSISFLRGSLDHFASSPSVVMAENYALMASEMVRLAFPTGAATAAPVIHMAYWHVQILRQLLTTSRPPQRVLEACKSLVSLLANNHELVCPLTHHFLTLVGVALVELCKLEETEEQAMELVGYILEYRIASSTWNEQVRRKLERVRRERGGREKTLQQLADLATGINGQGQRSRAWIAAEETGRVLGGGYLAFWENSLEDRHEEEVDEHSQQEEHQEHHGEPQQRQPQPQEAEEGEAQGQEDVIMHNGQDPGQVQSQEDQESAAHAAAAAAVAAINNAGLSGAGEAPTLPATTAESMVLKAEQQLHPHPQAEAENPGADIGLGLQMTMGIAPPPPPPAAV</sequence>
<feature type="region of interest" description="Disordered" evidence="7">
    <location>
        <begin position="346"/>
        <end position="423"/>
    </location>
</feature>
<dbReference type="CDD" id="cd12148">
    <property type="entry name" value="fungal_TF_MHR"/>
    <property type="match status" value="1"/>
</dbReference>
<proteinExistence type="predicted"/>
<evidence type="ECO:0000256" key="5">
    <source>
        <dbReference type="ARBA" id="ARBA00023242"/>
    </source>
</evidence>
<evidence type="ECO:0000256" key="1">
    <source>
        <dbReference type="ARBA" id="ARBA00022723"/>
    </source>
</evidence>
<feature type="region of interest" description="Disordered" evidence="7">
    <location>
        <begin position="456"/>
        <end position="475"/>
    </location>
</feature>
<feature type="region of interest" description="Disordered" evidence="7">
    <location>
        <begin position="988"/>
        <end position="1025"/>
    </location>
</feature>
<keyword evidence="1" id="KW-0479">Metal-binding</keyword>
<organism evidence="9 10">
    <name type="scientific">Triangularia setosa</name>
    <dbReference type="NCBI Taxonomy" id="2587417"/>
    <lineage>
        <taxon>Eukaryota</taxon>
        <taxon>Fungi</taxon>
        <taxon>Dikarya</taxon>
        <taxon>Ascomycota</taxon>
        <taxon>Pezizomycotina</taxon>
        <taxon>Sordariomycetes</taxon>
        <taxon>Sordariomycetidae</taxon>
        <taxon>Sordariales</taxon>
        <taxon>Podosporaceae</taxon>
        <taxon>Triangularia</taxon>
    </lineage>
</organism>
<dbReference type="AlphaFoldDB" id="A0AAN6W043"/>
<feature type="region of interest" description="Disordered" evidence="7">
    <location>
        <begin position="1"/>
        <end position="25"/>
    </location>
</feature>
<evidence type="ECO:0000259" key="8">
    <source>
        <dbReference type="PROSITE" id="PS50048"/>
    </source>
</evidence>
<keyword evidence="6" id="KW-0175">Coiled coil</keyword>
<evidence type="ECO:0000256" key="7">
    <source>
        <dbReference type="SAM" id="MobiDB-lite"/>
    </source>
</evidence>
<keyword evidence="10" id="KW-1185">Reference proteome</keyword>
<evidence type="ECO:0000313" key="10">
    <source>
        <dbReference type="Proteomes" id="UP001302321"/>
    </source>
</evidence>
<reference evidence="9" key="2">
    <citation type="submission" date="2023-05" db="EMBL/GenBank/DDBJ databases">
        <authorList>
            <consortium name="Lawrence Berkeley National Laboratory"/>
            <person name="Steindorff A."/>
            <person name="Hensen N."/>
            <person name="Bonometti L."/>
            <person name="Westerberg I."/>
            <person name="Brannstrom I.O."/>
            <person name="Guillou S."/>
            <person name="Cros-Aarteil S."/>
            <person name="Calhoun S."/>
            <person name="Haridas S."/>
            <person name="Kuo A."/>
            <person name="Mondo S."/>
            <person name="Pangilinan J."/>
            <person name="Riley R."/>
            <person name="Labutti K."/>
            <person name="Andreopoulos B."/>
            <person name="Lipzen A."/>
            <person name="Chen C."/>
            <person name="Yanf M."/>
            <person name="Daum C."/>
            <person name="Ng V."/>
            <person name="Clum A."/>
            <person name="Ohm R."/>
            <person name="Martin F."/>
            <person name="Silar P."/>
            <person name="Natvig D."/>
            <person name="Lalanne C."/>
            <person name="Gautier V."/>
            <person name="Ament-Velasquez S.L."/>
            <person name="Kruys A."/>
            <person name="Hutchinson M.I."/>
            <person name="Powell A.J."/>
            <person name="Barry K."/>
            <person name="Miller A.N."/>
            <person name="Grigoriev I.V."/>
            <person name="Debuchy R."/>
            <person name="Gladieux P."/>
            <person name="Thoren M.H."/>
            <person name="Johannesson H."/>
        </authorList>
    </citation>
    <scope>NUCLEOTIDE SEQUENCE</scope>
    <source>
        <strain evidence="9">CBS 892.96</strain>
    </source>
</reference>
<dbReference type="Gene3D" id="4.10.240.10">
    <property type="entry name" value="Zn(2)-C6 fungal-type DNA-binding domain"/>
    <property type="match status" value="1"/>
</dbReference>
<dbReference type="GO" id="GO:0003677">
    <property type="term" value="F:DNA binding"/>
    <property type="evidence" value="ECO:0007669"/>
    <property type="project" value="UniProtKB-KW"/>
</dbReference>
<feature type="region of interest" description="Disordered" evidence="7">
    <location>
        <begin position="37"/>
        <end position="76"/>
    </location>
</feature>
<evidence type="ECO:0000256" key="6">
    <source>
        <dbReference type="SAM" id="Coils"/>
    </source>
</evidence>
<dbReference type="SUPFAM" id="SSF57701">
    <property type="entry name" value="Zn2/Cys6 DNA-binding domain"/>
    <property type="match status" value="1"/>
</dbReference>
<dbReference type="InterPro" id="IPR001138">
    <property type="entry name" value="Zn2Cys6_DnaBD"/>
</dbReference>
<name>A0AAN6W043_9PEZI</name>
<accession>A0AAN6W043</accession>
<feature type="compositionally biased region" description="Basic and acidic residues" evidence="7">
    <location>
        <begin position="885"/>
        <end position="907"/>
    </location>
</feature>
<evidence type="ECO:0000313" key="9">
    <source>
        <dbReference type="EMBL" id="KAK4171272.1"/>
    </source>
</evidence>
<dbReference type="SMART" id="SM00066">
    <property type="entry name" value="GAL4"/>
    <property type="match status" value="1"/>
</dbReference>
<feature type="region of interest" description="Disordered" evidence="7">
    <location>
        <begin position="130"/>
        <end position="162"/>
    </location>
</feature>
<keyword evidence="5" id="KW-0539">Nucleus</keyword>
<keyword evidence="2" id="KW-0805">Transcription regulation</keyword>
<feature type="coiled-coil region" evidence="6">
    <location>
        <begin position="166"/>
        <end position="223"/>
    </location>
</feature>
<dbReference type="InterPro" id="IPR050797">
    <property type="entry name" value="Carb_Metab_Trans_Reg"/>
</dbReference>
<feature type="domain" description="Zn(2)-C6 fungal-type" evidence="8">
    <location>
        <begin position="283"/>
        <end position="317"/>
    </location>
</feature>
<gene>
    <name evidence="9" type="ORF">QBC36DRAFT_199700</name>
</gene>
<reference evidence="9" key="1">
    <citation type="journal article" date="2023" name="Mol. Phylogenet. Evol.">
        <title>Genome-scale phylogeny and comparative genomics of the fungal order Sordariales.</title>
        <authorList>
            <person name="Hensen N."/>
            <person name="Bonometti L."/>
            <person name="Westerberg I."/>
            <person name="Brannstrom I.O."/>
            <person name="Guillou S."/>
            <person name="Cros-Aarteil S."/>
            <person name="Calhoun S."/>
            <person name="Haridas S."/>
            <person name="Kuo A."/>
            <person name="Mondo S."/>
            <person name="Pangilinan J."/>
            <person name="Riley R."/>
            <person name="LaButti K."/>
            <person name="Andreopoulos B."/>
            <person name="Lipzen A."/>
            <person name="Chen C."/>
            <person name="Yan M."/>
            <person name="Daum C."/>
            <person name="Ng V."/>
            <person name="Clum A."/>
            <person name="Steindorff A."/>
            <person name="Ohm R.A."/>
            <person name="Martin F."/>
            <person name="Silar P."/>
            <person name="Natvig D.O."/>
            <person name="Lalanne C."/>
            <person name="Gautier V."/>
            <person name="Ament-Velasquez S.L."/>
            <person name="Kruys A."/>
            <person name="Hutchinson M.I."/>
            <person name="Powell A.J."/>
            <person name="Barry K."/>
            <person name="Miller A.N."/>
            <person name="Grigoriev I.V."/>
            <person name="Debuchy R."/>
            <person name="Gladieux P."/>
            <person name="Hiltunen Thoren M."/>
            <person name="Johannesson H."/>
        </authorList>
    </citation>
    <scope>NUCLEOTIDE SEQUENCE</scope>
    <source>
        <strain evidence="9">CBS 892.96</strain>
    </source>
</reference>
<dbReference type="InterPro" id="IPR036864">
    <property type="entry name" value="Zn2-C6_fun-type_DNA-bd_sf"/>
</dbReference>
<dbReference type="Proteomes" id="UP001302321">
    <property type="component" value="Unassembled WGS sequence"/>
</dbReference>
<dbReference type="EMBL" id="MU866597">
    <property type="protein sequence ID" value="KAK4171272.1"/>
    <property type="molecule type" value="Genomic_DNA"/>
</dbReference>
<protein>
    <recommendedName>
        <fullName evidence="8">Zn(2)-C6 fungal-type domain-containing protein</fullName>
    </recommendedName>
</protein>
<keyword evidence="3" id="KW-0238">DNA-binding</keyword>
<dbReference type="Pfam" id="PF00172">
    <property type="entry name" value="Zn_clus"/>
    <property type="match status" value="1"/>
</dbReference>
<keyword evidence="4" id="KW-0804">Transcription</keyword>
<dbReference type="GO" id="GO:0000981">
    <property type="term" value="F:DNA-binding transcription factor activity, RNA polymerase II-specific"/>
    <property type="evidence" value="ECO:0007669"/>
    <property type="project" value="InterPro"/>
</dbReference>
<dbReference type="PANTHER" id="PTHR31668:SF26">
    <property type="entry name" value="GLUCOSE TRANSPORT TRANSCRIPTION REGULATOR RGT1-RELATED"/>
    <property type="match status" value="1"/>
</dbReference>
<dbReference type="PROSITE" id="PS00463">
    <property type="entry name" value="ZN2_CY6_FUNGAL_1"/>
    <property type="match status" value="1"/>
</dbReference>
<feature type="compositionally biased region" description="Basic and acidic residues" evidence="7">
    <location>
        <begin position="63"/>
        <end position="76"/>
    </location>
</feature>